<keyword evidence="3" id="KW-1185">Reference proteome</keyword>
<evidence type="ECO:0000256" key="1">
    <source>
        <dbReference type="SAM" id="MobiDB-lite"/>
    </source>
</evidence>
<protein>
    <submittedName>
        <fullName evidence="2">Uncharacterized protein</fullName>
    </submittedName>
</protein>
<dbReference type="RefSeq" id="XP_015655776.1">
    <property type="nucleotide sequence ID" value="XM_015805770.1"/>
</dbReference>
<dbReference type="OMA" id="WWWCSLV"/>
<dbReference type="VEuPathDB" id="TriTrypDB:LpyrH10_17_1500"/>
<gene>
    <name evidence="2" type="ORF">ABB37_07218</name>
</gene>
<reference evidence="2 3" key="1">
    <citation type="submission" date="2015-07" db="EMBL/GenBank/DDBJ databases">
        <title>High-quality genome of monoxenous trypanosomatid Leptomonas pyrrhocoris.</title>
        <authorList>
            <person name="Flegontov P."/>
            <person name="Butenko A."/>
            <person name="Firsov S."/>
            <person name="Vlcek C."/>
            <person name="Logacheva M.D."/>
            <person name="Field M."/>
            <person name="Filatov D."/>
            <person name="Flegontova O."/>
            <person name="Gerasimov E."/>
            <person name="Jackson A.P."/>
            <person name="Kelly S."/>
            <person name="Opperdoes F."/>
            <person name="O'Reilly A."/>
            <person name="Votypka J."/>
            <person name="Yurchenko V."/>
            <person name="Lukes J."/>
        </authorList>
    </citation>
    <scope>NUCLEOTIDE SEQUENCE [LARGE SCALE GENOMIC DNA]</scope>
    <source>
        <strain evidence="2">H10</strain>
    </source>
</reference>
<name>A0A0M9FWE8_LEPPY</name>
<feature type="region of interest" description="Disordered" evidence="1">
    <location>
        <begin position="477"/>
        <end position="530"/>
    </location>
</feature>
<dbReference type="EMBL" id="LGTL01000017">
    <property type="protein sequence ID" value="KPA77337.1"/>
    <property type="molecule type" value="Genomic_DNA"/>
</dbReference>
<evidence type="ECO:0000313" key="2">
    <source>
        <dbReference type="EMBL" id="KPA77337.1"/>
    </source>
</evidence>
<feature type="compositionally biased region" description="Basic and acidic residues" evidence="1">
    <location>
        <begin position="509"/>
        <end position="520"/>
    </location>
</feature>
<evidence type="ECO:0000313" key="3">
    <source>
        <dbReference type="Proteomes" id="UP000037923"/>
    </source>
</evidence>
<organism evidence="2 3">
    <name type="scientific">Leptomonas pyrrhocoris</name>
    <name type="common">Firebug parasite</name>
    <dbReference type="NCBI Taxonomy" id="157538"/>
    <lineage>
        <taxon>Eukaryota</taxon>
        <taxon>Discoba</taxon>
        <taxon>Euglenozoa</taxon>
        <taxon>Kinetoplastea</taxon>
        <taxon>Metakinetoplastina</taxon>
        <taxon>Trypanosomatida</taxon>
        <taxon>Trypanosomatidae</taxon>
        <taxon>Leishmaniinae</taxon>
        <taxon>Leptomonas</taxon>
    </lineage>
</organism>
<dbReference type="OrthoDB" id="267245at2759"/>
<dbReference type="AlphaFoldDB" id="A0A0M9FWE8"/>
<dbReference type="GeneID" id="26907504"/>
<dbReference type="Proteomes" id="UP000037923">
    <property type="component" value="Unassembled WGS sequence"/>
</dbReference>
<accession>A0A0M9FWE8</accession>
<dbReference type="EMBL" id="LGTL01000017">
    <property type="protein sequence ID" value="KPA77336.1"/>
    <property type="molecule type" value="Genomic_DNA"/>
</dbReference>
<feature type="compositionally biased region" description="Acidic residues" evidence="1">
    <location>
        <begin position="483"/>
        <end position="494"/>
    </location>
</feature>
<dbReference type="RefSeq" id="XP_015655775.1">
    <property type="nucleotide sequence ID" value="XM_015805769.1"/>
</dbReference>
<comment type="caution">
    <text evidence="2">The sequence shown here is derived from an EMBL/GenBank/DDBJ whole genome shotgun (WGS) entry which is preliminary data.</text>
</comment>
<sequence length="591" mass="62440">MHARIERAVHAEQHAIAEHRFHAKVTASLQHLVAAIHQAPPVLAASPGAVDRDERNDDDVIAYWTKPELPRVVSALCELERLVQDRVSPAFPQRMGFSPPHDESTTAKEDAEHRTLYTALVGQLVSELVAPVMKSFCAASIAALAEPSSAGEGTSDVQVRFSTTAKGLFSHDGALRLPADVYVGWRCCSRLLDSFRRQLGVSEEDSGAGWLDAASAVLDGLHRTAFQISTAPAGLTVNGGDYNTMMLRMMTNFKRRAKVCARVAHCYWWWWRFTYAFGEARGWVDVASSSPPSTPSPTSKDDFLQLWCTGRRCATSLLSGVVLPTAAYVLQTSMAALVFDTDYNKYINAGGAAAAAASVRAQCVVDAVAEVRKLAADAFPHVDGVGVGVGVGAGAPTTSARGDNRSNNGAERAATHAACASAVGNPTPAVIGFVGLVVHDALRPLAERVLDDPAALLARAPAATVGPHTTTATVAAAAASQDGWDESDDGDWEEVPVLGSATPSVSPNVRDDHADAEKSSAAETARGSAVDPAETAVAAVTCTPSSSPQLSPPVITCVRDALVFVLDTLEAQCGQEMVRQDTIAMTLRRLL</sequence>
<proteinExistence type="predicted"/>